<feature type="transmembrane region" description="Helical" evidence="1">
    <location>
        <begin position="198"/>
        <end position="223"/>
    </location>
</feature>
<name>A0AAE3K7D9_9EURY</name>
<evidence type="ECO:0000313" key="3">
    <source>
        <dbReference type="Proteomes" id="UP001203207"/>
    </source>
</evidence>
<keyword evidence="1" id="KW-1133">Transmembrane helix</keyword>
<accession>A0AAE3K7D9</accession>
<feature type="transmembrane region" description="Helical" evidence="1">
    <location>
        <begin position="153"/>
        <end position="178"/>
    </location>
</feature>
<proteinExistence type="predicted"/>
<dbReference type="EMBL" id="JAKRVX010000001">
    <property type="protein sequence ID" value="MCL9815908.1"/>
    <property type="molecule type" value="Genomic_DNA"/>
</dbReference>
<sequence length="231" mass="25320">MVTASSDGDALHTERWRWALERLLFLIPPLIGVGIIGVLQQLGAPIISDALLLFTSVGYLVLSVGIPVCIFLDARAVSRAARESGVRRAWKPNPWLYAGFAILSAPLVGIFYLYRRHTFTQCVPGEPWWWIVIAVAVFAYLFGIVLTAIGAVLAVPAFIVAGLGLAGAIAYGLFPVALYEDTRYIRATDPQWKPNPGLYFGIAFLSLFIAILQPIVAISYLIIRHRELGVP</sequence>
<reference evidence="2" key="2">
    <citation type="submission" date="2022-02" db="EMBL/GenBank/DDBJ databases">
        <authorList>
            <person name="Elcheninov A.G."/>
            <person name="Sorokin D.Y."/>
            <person name="Kublanov I.V."/>
        </authorList>
    </citation>
    <scope>NUCLEOTIDE SEQUENCE</scope>
    <source>
        <strain evidence="2">AArc-St2</strain>
    </source>
</reference>
<organism evidence="2 3">
    <name type="scientific">Natronocalculus amylovorans</name>
    <dbReference type="NCBI Taxonomy" id="2917812"/>
    <lineage>
        <taxon>Archaea</taxon>
        <taxon>Methanobacteriati</taxon>
        <taxon>Methanobacteriota</taxon>
        <taxon>Stenosarchaea group</taxon>
        <taxon>Halobacteria</taxon>
        <taxon>Halobacteriales</taxon>
        <taxon>Haloferacaceae</taxon>
        <taxon>Natronocalculus</taxon>
    </lineage>
</organism>
<keyword evidence="1" id="KW-0472">Membrane</keyword>
<feature type="transmembrane region" description="Helical" evidence="1">
    <location>
        <begin position="95"/>
        <end position="115"/>
    </location>
</feature>
<reference evidence="2" key="1">
    <citation type="journal article" date="2022" name="Syst. Appl. Microbiol.">
        <title>Natronocalculus amylovorans gen. nov., sp. nov., and Natranaeroarchaeum aerophilus sp. nov., dominant culturable amylolytic natronoarchaea from hypersaline soda lakes in southwestern Siberia.</title>
        <authorList>
            <person name="Sorokin D.Y."/>
            <person name="Elcheninov A.G."/>
            <person name="Khizhniak T.V."/>
            <person name="Koenen M."/>
            <person name="Bale N.J."/>
            <person name="Damste J.S.S."/>
            <person name="Kublanov I.V."/>
        </authorList>
    </citation>
    <scope>NUCLEOTIDE SEQUENCE</scope>
    <source>
        <strain evidence="2">AArc-St2</strain>
    </source>
</reference>
<evidence type="ECO:0000256" key="1">
    <source>
        <dbReference type="SAM" id="Phobius"/>
    </source>
</evidence>
<keyword evidence="1" id="KW-0812">Transmembrane</keyword>
<comment type="caution">
    <text evidence="2">The sequence shown here is derived from an EMBL/GenBank/DDBJ whole genome shotgun (WGS) entry which is preliminary data.</text>
</comment>
<protein>
    <submittedName>
        <fullName evidence="2">Uncharacterized protein</fullName>
    </submittedName>
</protein>
<keyword evidence="3" id="KW-1185">Reference proteome</keyword>
<dbReference type="Proteomes" id="UP001203207">
    <property type="component" value="Unassembled WGS sequence"/>
</dbReference>
<dbReference type="RefSeq" id="WP_250582825.1">
    <property type="nucleotide sequence ID" value="NZ_JAKRVX010000001.1"/>
</dbReference>
<gene>
    <name evidence="2" type="ORF">AArcSt2_03035</name>
</gene>
<dbReference type="AlphaFoldDB" id="A0AAE3K7D9"/>
<evidence type="ECO:0000313" key="2">
    <source>
        <dbReference type="EMBL" id="MCL9815908.1"/>
    </source>
</evidence>
<feature type="transmembrane region" description="Helical" evidence="1">
    <location>
        <begin position="127"/>
        <end position="146"/>
    </location>
</feature>
<feature type="transmembrane region" description="Helical" evidence="1">
    <location>
        <begin position="23"/>
        <end position="44"/>
    </location>
</feature>
<feature type="transmembrane region" description="Helical" evidence="1">
    <location>
        <begin position="50"/>
        <end position="74"/>
    </location>
</feature>